<reference evidence="3 4" key="1">
    <citation type="submission" date="2024-03" db="EMBL/GenBank/DDBJ databases">
        <title>Novel species of the genus Variovorax.</title>
        <authorList>
            <person name="Liu Q."/>
            <person name="Xin Y.-H."/>
        </authorList>
    </citation>
    <scope>NUCLEOTIDE SEQUENCE [LARGE SCALE GENOMIC DNA]</scope>
    <source>
        <strain evidence="3 4">KACC 18501</strain>
    </source>
</reference>
<evidence type="ECO:0000256" key="2">
    <source>
        <dbReference type="SAM" id="SignalP"/>
    </source>
</evidence>
<gene>
    <name evidence="3" type="ORF">WKW80_15315</name>
</gene>
<name>A0ABU8W1X4_9BURK</name>
<keyword evidence="2" id="KW-0732">Signal</keyword>
<comment type="caution">
    <text evidence="3">The sequence shown here is derived from an EMBL/GenBank/DDBJ whole genome shotgun (WGS) entry which is preliminary data.</text>
</comment>
<evidence type="ECO:0008006" key="5">
    <source>
        <dbReference type="Google" id="ProtNLM"/>
    </source>
</evidence>
<dbReference type="EMBL" id="JBBKZV010000008">
    <property type="protein sequence ID" value="MEJ8823387.1"/>
    <property type="molecule type" value="Genomic_DNA"/>
</dbReference>
<feature type="signal peptide" evidence="2">
    <location>
        <begin position="1"/>
        <end position="22"/>
    </location>
</feature>
<feature type="compositionally biased region" description="Basic and acidic residues" evidence="1">
    <location>
        <begin position="25"/>
        <end position="41"/>
    </location>
</feature>
<feature type="compositionally biased region" description="Basic and acidic residues" evidence="1">
    <location>
        <begin position="68"/>
        <end position="80"/>
    </location>
</feature>
<dbReference type="RefSeq" id="WP_340364430.1">
    <property type="nucleotide sequence ID" value="NZ_JBBKZV010000008.1"/>
</dbReference>
<organism evidence="3 4">
    <name type="scientific">Variovorax humicola</name>
    <dbReference type="NCBI Taxonomy" id="1769758"/>
    <lineage>
        <taxon>Bacteria</taxon>
        <taxon>Pseudomonadati</taxon>
        <taxon>Pseudomonadota</taxon>
        <taxon>Betaproteobacteria</taxon>
        <taxon>Burkholderiales</taxon>
        <taxon>Comamonadaceae</taxon>
        <taxon>Variovorax</taxon>
    </lineage>
</organism>
<keyword evidence="4" id="KW-1185">Reference proteome</keyword>
<proteinExistence type="predicted"/>
<accession>A0ABU8W1X4</accession>
<evidence type="ECO:0000313" key="3">
    <source>
        <dbReference type="EMBL" id="MEJ8823387.1"/>
    </source>
</evidence>
<protein>
    <recommendedName>
        <fullName evidence="5">Cell envelope biogenesis protein TolA</fullName>
    </recommendedName>
</protein>
<dbReference type="Proteomes" id="UP001363010">
    <property type="component" value="Unassembled WGS sequence"/>
</dbReference>
<evidence type="ECO:0000313" key="4">
    <source>
        <dbReference type="Proteomes" id="UP001363010"/>
    </source>
</evidence>
<feature type="chain" id="PRO_5045806055" description="Cell envelope biogenesis protein TolA" evidence="2">
    <location>
        <begin position="23"/>
        <end position="131"/>
    </location>
</feature>
<sequence length="131" mass="13444">MRMLVLSVAIAIGQLAALGAYAQTTDDKAAAKAERRKEGAEAAKNPLPPEGINPIPAAKPKVSSGEKAAGKAERRVEGAEASKNPLPAEGVDPIPEAKPKVSSADKAAARKARRAATAKANKAGQIPVQNY</sequence>
<feature type="region of interest" description="Disordered" evidence="1">
    <location>
        <begin position="24"/>
        <end position="131"/>
    </location>
</feature>
<evidence type="ECO:0000256" key="1">
    <source>
        <dbReference type="SAM" id="MobiDB-lite"/>
    </source>
</evidence>